<dbReference type="InterPro" id="IPR042529">
    <property type="entry name" value="IF_2B-like_C"/>
</dbReference>
<comment type="function">
    <text evidence="6">Acts as a component of the translation initiation factor 2B (eIF2B) complex, which catalyzes the exchange of GDP for GTP on eukaryotic initiation factor 2 (eIF2) gamma subunit. Its guanine nucleotide exchange factor activity is repressed when bound to eIF2 complex phosphorylated on the alpha subunit, thereby limiting the amount of methionyl-initiator methionine tRNA available to the ribosome and consequently global translation is repressed.</text>
</comment>
<dbReference type="PANTHER" id="PTHR45860:SF1">
    <property type="entry name" value="TRANSLATION INITIATION FACTOR EIF-2B SUBUNIT ALPHA"/>
    <property type="match status" value="1"/>
</dbReference>
<dbReference type="GO" id="GO:0005851">
    <property type="term" value="C:eukaryotic translation initiation factor 2B complex"/>
    <property type="evidence" value="ECO:0007669"/>
    <property type="project" value="TreeGrafter"/>
</dbReference>
<organism evidence="11 12">
    <name type="scientific">Dibothriocephalus latus</name>
    <name type="common">Fish tapeworm</name>
    <name type="synonym">Diphyllobothrium latum</name>
    <dbReference type="NCBI Taxonomy" id="60516"/>
    <lineage>
        <taxon>Eukaryota</taxon>
        <taxon>Metazoa</taxon>
        <taxon>Spiralia</taxon>
        <taxon>Lophotrochozoa</taxon>
        <taxon>Platyhelminthes</taxon>
        <taxon>Cestoda</taxon>
        <taxon>Eucestoda</taxon>
        <taxon>Diphyllobothriidea</taxon>
        <taxon>Diphyllobothriidae</taxon>
        <taxon>Dibothriocephalus</taxon>
    </lineage>
</organism>
<dbReference type="InterPro" id="IPR051501">
    <property type="entry name" value="eIF2B_alpha/beta/delta"/>
</dbReference>
<evidence type="ECO:0000313" key="11">
    <source>
        <dbReference type="EMBL" id="VDN12082.1"/>
    </source>
</evidence>
<evidence type="ECO:0000256" key="8">
    <source>
        <dbReference type="ARBA" id="ARBA00044236"/>
    </source>
</evidence>
<dbReference type="GO" id="GO:0005085">
    <property type="term" value="F:guanyl-nucleotide exchange factor activity"/>
    <property type="evidence" value="ECO:0007669"/>
    <property type="project" value="TreeGrafter"/>
</dbReference>
<evidence type="ECO:0000256" key="7">
    <source>
        <dbReference type="ARBA" id="ARBA00044208"/>
    </source>
</evidence>
<gene>
    <name evidence="11" type="ORF">DILT_LOCUS7913</name>
</gene>
<dbReference type="Gene3D" id="1.20.120.1070">
    <property type="entry name" value="Translation initiation factor eIF-2B, N-terminal domain"/>
    <property type="match status" value="1"/>
</dbReference>
<accession>A0A3P7NUH1</accession>
<comment type="similarity">
    <text evidence="2 10">Belongs to the eIF-2B alpha/beta/delta subunits family.</text>
</comment>
<dbReference type="SUPFAM" id="SSF100950">
    <property type="entry name" value="NagB/RpiA/CoA transferase-like"/>
    <property type="match status" value="1"/>
</dbReference>
<reference evidence="11 12" key="1">
    <citation type="submission" date="2018-11" db="EMBL/GenBank/DDBJ databases">
        <authorList>
            <consortium name="Pathogen Informatics"/>
        </authorList>
    </citation>
    <scope>NUCLEOTIDE SEQUENCE [LARGE SCALE GENOMIC DNA]</scope>
</reference>
<evidence type="ECO:0000256" key="4">
    <source>
        <dbReference type="ARBA" id="ARBA00022540"/>
    </source>
</evidence>
<sequence length="338" mass="37513">MDIGKKFVSACKIDSSKSEAIVAIELLINLIKRSDVLTVQGLDDLINDAVKQMRATDNSNSSVKSACELFQRFITLAVLDTGGDFEGCKRVILERADVFLRKISRCRQQISANALLLFPDNARLLINSYSRVVVEALVHFVKSSMNRRQLHCYVTECMPSSSGVRMVGELMKSGVSCTLVPDTAVAYLMPQIDAVVVGAEAVVESGGCLNALGSCTMCMIAHSLGKPVYVMVESFKFLRVYPLDQRHIADELKWSASRLKEIRSKTIPDDAKPSENEDYVFEEMDDVWLKVEKQKVSVIDKDIPLIDYTNPLYITALVTDLGILTPSAVSDELIKLYL</sequence>
<dbReference type="InterPro" id="IPR037171">
    <property type="entry name" value="NagB/RpiA_transferase-like"/>
</dbReference>
<evidence type="ECO:0000256" key="5">
    <source>
        <dbReference type="ARBA" id="ARBA00022917"/>
    </source>
</evidence>
<dbReference type="Gene3D" id="3.40.50.10470">
    <property type="entry name" value="Translation initiation factor eif-2b, domain 2"/>
    <property type="match status" value="1"/>
</dbReference>
<dbReference type="GO" id="GO:0005829">
    <property type="term" value="C:cytosol"/>
    <property type="evidence" value="ECO:0007669"/>
    <property type="project" value="UniProtKB-SubCell"/>
</dbReference>
<name>A0A3P7NUH1_DIBLA</name>
<evidence type="ECO:0000313" key="12">
    <source>
        <dbReference type="Proteomes" id="UP000281553"/>
    </source>
</evidence>
<keyword evidence="4" id="KW-0396">Initiation factor</keyword>
<dbReference type="AlphaFoldDB" id="A0A3P7NUH1"/>
<protein>
    <recommendedName>
        <fullName evidence="7">Translation initiation factor eIF2B subunit alpha</fullName>
    </recommendedName>
    <alternativeName>
        <fullName evidence="8">eIF2B GDP-GTP exchange factor subunit alpha</fullName>
    </alternativeName>
</protein>
<evidence type="ECO:0000256" key="10">
    <source>
        <dbReference type="RuleBase" id="RU003814"/>
    </source>
</evidence>
<dbReference type="OrthoDB" id="10249309at2759"/>
<keyword evidence="3" id="KW-0963">Cytoplasm</keyword>
<keyword evidence="12" id="KW-1185">Reference proteome</keyword>
<evidence type="ECO:0000256" key="1">
    <source>
        <dbReference type="ARBA" id="ARBA00004514"/>
    </source>
</evidence>
<dbReference type="Proteomes" id="UP000281553">
    <property type="component" value="Unassembled WGS sequence"/>
</dbReference>
<dbReference type="InterPro" id="IPR042528">
    <property type="entry name" value="elF-2B_alpha_N"/>
</dbReference>
<evidence type="ECO:0000256" key="9">
    <source>
        <dbReference type="ARBA" id="ARBA00046432"/>
    </source>
</evidence>
<dbReference type="PANTHER" id="PTHR45860">
    <property type="entry name" value="TRANSLATION INITIATION FACTOR EIF-2B SUBUNIT ALPHA"/>
    <property type="match status" value="1"/>
</dbReference>
<dbReference type="Pfam" id="PF01008">
    <property type="entry name" value="IF-2B"/>
    <property type="match status" value="1"/>
</dbReference>
<dbReference type="GO" id="GO:0003743">
    <property type="term" value="F:translation initiation factor activity"/>
    <property type="evidence" value="ECO:0007669"/>
    <property type="project" value="UniProtKB-KW"/>
</dbReference>
<comment type="subunit">
    <text evidence="9">Component of the translation initiation factor 2B (eIF2B) complex which is a heterodecamer of two sets of five different subunits: alpha, beta, gamma, delta and epsilon. Subunits alpha, beta and delta comprise a regulatory subcomplex and subunits epsilon and gamma comprise a catalytic subcomplex. Within the complex, the hexameric regulatory complex resides at the center, with the two heterodimeric catalytic subcomplexes bound on opposite sides.</text>
</comment>
<evidence type="ECO:0000256" key="2">
    <source>
        <dbReference type="ARBA" id="ARBA00007251"/>
    </source>
</evidence>
<proteinExistence type="inferred from homology"/>
<dbReference type="InterPro" id="IPR000649">
    <property type="entry name" value="IF-2B-related"/>
</dbReference>
<evidence type="ECO:0000256" key="3">
    <source>
        <dbReference type="ARBA" id="ARBA00022490"/>
    </source>
</evidence>
<keyword evidence="5" id="KW-0648">Protein biosynthesis</keyword>
<dbReference type="EMBL" id="UYRU01052964">
    <property type="protein sequence ID" value="VDN12082.1"/>
    <property type="molecule type" value="Genomic_DNA"/>
</dbReference>
<comment type="subcellular location">
    <subcellularLocation>
        <location evidence="1">Cytoplasm</location>
        <location evidence="1">Cytosol</location>
    </subcellularLocation>
</comment>
<evidence type="ECO:0000256" key="6">
    <source>
        <dbReference type="ARBA" id="ARBA00043898"/>
    </source>
</evidence>